<accession>A0A5J4X195</accession>
<dbReference type="Proteomes" id="UP000324800">
    <property type="component" value="Unassembled WGS sequence"/>
</dbReference>
<evidence type="ECO:0000313" key="1">
    <source>
        <dbReference type="EMBL" id="KAA6400385.1"/>
    </source>
</evidence>
<protein>
    <submittedName>
        <fullName evidence="1">Uncharacterized protein</fullName>
    </submittedName>
</protein>
<evidence type="ECO:0000313" key="2">
    <source>
        <dbReference type="Proteomes" id="UP000324800"/>
    </source>
</evidence>
<proteinExistence type="predicted"/>
<sequence length="209" mass="24157">MNKDEILGSGQQKLMDIDLMVRNWSLTFQYFKYFTQLRYTADMITGQHAELRNESGLQNILVKVWPFPTSATLKGIRTSQNIPLSHVTDFYLLFPKDARATTCFENRCYQNMQLTTCGRNFKNMPMNILDQQFFYLQLNASNLDLFFEATDENSNGALTFDGLDTQNQNTSVELREAPIYQGATDLYYNIDTNGKRPQPPILCTIHDIF</sequence>
<reference evidence="1 2" key="1">
    <citation type="submission" date="2019-03" db="EMBL/GenBank/DDBJ databases">
        <title>Single cell metagenomics reveals metabolic interactions within the superorganism composed of flagellate Streblomastix strix and complex community of Bacteroidetes bacteria on its surface.</title>
        <authorList>
            <person name="Treitli S.C."/>
            <person name="Kolisko M."/>
            <person name="Husnik F."/>
            <person name="Keeling P."/>
            <person name="Hampl V."/>
        </authorList>
    </citation>
    <scope>NUCLEOTIDE SEQUENCE [LARGE SCALE GENOMIC DNA]</scope>
    <source>
        <strain evidence="1">ST1C</strain>
    </source>
</reference>
<name>A0A5J4X195_9EUKA</name>
<gene>
    <name evidence="1" type="ORF">EZS28_004088</name>
</gene>
<comment type="caution">
    <text evidence="1">The sequence shown here is derived from an EMBL/GenBank/DDBJ whole genome shotgun (WGS) entry which is preliminary data.</text>
</comment>
<dbReference type="EMBL" id="SNRW01000570">
    <property type="protein sequence ID" value="KAA6400385.1"/>
    <property type="molecule type" value="Genomic_DNA"/>
</dbReference>
<dbReference type="AlphaFoldDB" id="A0A5J4X195"/>
<organism evidence="1 2">
    <name type="scientific">Streblomastix strix</name>
    <dbReference type="NCBI Taxonomy" id="222440"/>
    <lineage>
        <taxon>Eukaryota</taxon>
        <taxon>Metamonada</taxon>
        <taxon>Preaxostyla</taxon>
        <taxon>Oxymonadida</taxon>
        <taxon>Streblomastigidae</taxon>
        <taxon>Streblomastix</taxon>
    </lineage>
</organism>
<dbReference type="OrthoDB" id="10500762at2759"/>